<dbReference type="OMA" id="MAFATNA"/>
<dbReference type="SUPFAM" id="SSF50630">
    <property type="entry name" value="Acid proteases"/>
    <property type="match status" value="1"/>
</dbReference>
<dbReference type="HOGENOM" id="CLU_013253_3_0_1"/>
<dbReference type="GO" id="GO:0006508">
    <property type="term" value="P:proteolysis"/>
    <property type="evidence" value="ECO:0007669"/>
    <property type="project" value="UniProtKB-KW"/>
</dbReference>
<proteinExistence type="inferred from homology"/>
<evidence type="ECO:0000256" key="2">
    <source>
        <dbReference type="ARBA" id="ARBA00022670"/>
    </source>
</evidence>
<dbReference type="InterPro" id="IPR001969">
    <property type="entry name" value="Aspartic_peptidase_AS"/>
</dbReference>
<name>I2H3K2_HENB6</name>
<dbReference type="InterPro" id="IPR033121">
    <property type="entry name" value="PEPTIDASE_A1"/>
</dbReference>
<dbReference type="FunCoup" id="I2H3K2">
    <property type="interactions" value="189"/>
</dbReference>
<evidence type="ECO:0000256" key="4">
    <source>
        <dbReference type="ARBA" id="ARBA00022750"/>
    </source>
</evidence>
<evidence type="ECO:0000256" key="5">
    <source>
        <dbReference type="ARBA" id="ARBA00022801"/>
    </source>
</evidence>
<sequence length="395" mass="44395">MLFLISKISHGIPSTRIPIELPLRFIDDSYYETNILIGNPPQNIGVLVDTGSSDLWVNSPNNPNCYNGNIDCTGFTFFNKSNSKTFSNIYKNSIFQIGYQDASYTFGKWGVDSISINSSYSDSNEDTGLYANIPNAQFAIATNSNVPVQAVLGLGFPRREAVNGYKLATNKFYPNLPQLIKQHGYSDNVTIAMYLGSNETYNSIMFGAYDKTRYIGDLHNFPMVNQYPNVTDKPATFAITLDSMYISMDNNQSDNIYISNDEKYSVVLDSGTSLLSAPDHYVSKIAGLLNATFDNTTHMYLLPSETDLTLYKDMIINFKFMDFNVPINMLEFILPYDDSYVFAILPTKNVNTGFVLGDIFLPHVYTIFNLDNYTISLGLSNQNITSNEREITWIS</sequence>
<dbReference type="InParanoid" id="I2H3K2"/>
<evidence type="ECO:0000256" key="1">
    <source>
        <dbReference type="ARBA" id="ARBA00007447"/>
    </source>
</evidence>
<dbReference type="RefSeq" id="XP_004180473.1">
    <property type="nucleotide sequence ID" value="XM_004180425.1"/>
</dbReference>
<keyword evidence="3" id="KW-0732">Signal</keyword>
<dbReference type="GeneID" id="14495990"/>
<dbReference type="PROSITE" id="PS00141">
    <property type="entry name" value="ASP_PROTEASE"/>
    <property type="match status" value="2"/>
</dbReference>
<gene>
    <name evidence="9" type="primary">TBLA0D04580</name>
    <name evidence="9" type="ORF">TBLA_0D04580</name>
</gene>
<dbReference type="PANTHER" id="PTHR47966">
    <property type="entry name" value="BETA-SITE APP-CLEAVING ENZYME, ISOFORM A-RELATED"/>
    <property type="match status" value="1"/>
</dbReference>
<organism evidence="9 10">
    <name type="scientific">Henningerozyma blattae (strain ATCC 34711 / CBS 6284 / DSM 70876 / NBRC 10599 / NRRL Y-10934 / UCD 77-7)</name>
    <name type="common">Yeast</name>
    <name type="synonym">Tetrapisispora blattae</name>
    <dbReference type="NCBI Taxonomy" id="1071380"/>
    <lineage>
        <taxon>Eukaryota</taxon>
        <taxon>Fungi</taxon>
        <taxon>Dikarya</taxon>
        <taxon>Ascomycota</taxon>
        <taxon>Saccharomycotina</taxon>
        <taxon>Saccharomycetes</taxon>
        <taxon>Saccharomycetales</taxon>
        <taxon>Saccharomycetaceae</taxon>
        <taxon>Henningerozyma</taxon>
    </lineage>
</organism>
<evidence type="ECO:0000313" key="9">
    <source>
        <dbReference type="EMBL" id="CCH60954.1"/>
    </source>
</evidence>
<reference evidence="9 10" key="1">
    <citation type="journal article" date="2011" name="Proc. Natl. Acad. Sci. U.S.A.">
        <title>Evolutionary erosion of yeast sex chromosomes by mating-type switching accidents.</title>
        <authorList>
            <person name="Gordon J.L."/>
            <person name="Armisen D."/>
            <person name="Proux-Wera E."/>
            <person name="Oheigeartaigh S.S."/>
            <person name="Byrne K.P."/>
            <person name="Wolfe K.H."/>
        </authorList>
    </citation>
    <scope>NUCLEOTIDE SEQUENCE [LARGE SCALE GENOMIC DNA]</scope>
    <source>
        <strain evidence="10">ATCC 34711 / CBS 6284 / DSM 70876 / NBRC 10599 / NRRL Y-10934 / UCD 77-7</strain>
    </source>
</reference>
<dbReference type="PRINTS" id="PR00792">
    <property type="entry name" value="PEPSIN"/>
</dbReference>
<evidence type="ECO:0000313" key="10">
    <source>
        <dbReference type="Proteomes" id="UP000002866"/>
    </source>
</evidence>
<dbReference type="GO" id="GO:0004190">
    <property type="term" value="F:aspartic-type endopeptidase activity"/>
    <property type="evidence" value="ECO:0007669"/>
    <property type="project" value="UniProtKB-KW"/>
</dbReference>
<keyword evidence="10" id="KW-1185">Reference proteome</keyword>
<dbReference type="InterPro" id="IPR033876">
    <property type="entry name" value="SAP-like"/>
</dbReference>
<dbReference type="EMBL" id="HE806319">
    <property type="protein sequence ID" value="CCH60954.1"/>
    <property type="molecule type" value="Genomic_DNA"/>
</dbReference>
<keyword evidence="4 7" id="KW-0064">Aspartyl protease</keyword>
<dbReference type="AlphaFoldDB" id="I2H3K2"/>
<dbReference type="GO" id="GO:0071944">
    <property type="term" value="C:cell periphery"/>
    <property type="evidence" value="ECO:0007669"/>
    <property type="project" value="UniProtKB-ARBA"/>
</dbReference>
<feature type="active site" evidence="6">
    <location>
        <position position="269"/>
    </location>
</feature>
<evidence type="ECO:0000256" key="7">
    <source>
        <dbReference type="RuleBase" id="RU000454"/>
    </source>
</evidence>
<comment type="similarity">
    <text evidence="1 7">Belongs to the peptidase A1 family.</text>
</comment>
<keyword evidence="5 7" id="KW-0378">Hydrolase</keyword>
<evidence type="ECO:0000256" key="3">
    <source>
        <dbReference type="ARBA" id="ARBA00022729"/>
    </source>
</evidence>
<dbReference type="InterPro" id="IPR001461">
    <property type="entry name" value="Aspartic_peptidase_A1"/>
</dbReference>
<protein>
    <recommendedName>
        <fullName evidence="8">Peptidase A1 domain-containing protein</fullName>
    </recommendedName>
</protein>
<evidence type="ECO:0000256" key="6">
    <source>
        <dbReference type="PIRSR" id="PIRSR601461-1"/>
    </source>
</evidence>
<dbReference type="PANTHER" id="PTHR47966:SF65">
    <property type="entry name" value="ASPARTIC-TYPE ENDOPEPTIDASE"/>
    <property type="match status" value="1"/>
</dbReference>
<dbReference type="PROSITE" id="PS51767">
    <property type="entry name" value="PEPTIDASE_A1"/>
    <property type="match status" value="1"/>
</dbReference>
<accession>I2H3K2</accession>
<dbReference type="eggNOG" id="KOG1339">
    <property type="taxonomic scope" value="Eukaryota"/>
</dbReference>
<dbReference type="Proteomes" id="UP000002866">
    <property type="component" value="Chromosome 4"/>
</dbReference>
<keyword evidence="2 7" id="KW-0645">Protease</keyword>
<dbReference type="OrthoDB" id="771136at2759"/>
<feature type="domain" description="Peptidase A1" evidence="8">
    <location>
        <begin position="31"/>
        <end position="378"/>
    </location>
</feature>
<dbReference type="Gene3D" id="2.40.70.10">
    <property type="entry name" value="Acid Proteases"/>
    <property type="match status" value="2"/>
</dbReference>
<dbReference type="Pfam" id="PF00026">
    <property type="entry name" value="Asp"/>
    <property type="match status" value="1"/>
</dbReference>
<dbReference type="InterPro" id="IPR021109">
    <property type="entry name" value="Peptidase_aspartic_dom_sf"/>
</dbReference>
<feature type="active site" evidence="6">
    <location>
        <position position="49"/>
    </location>
</feature>
<dbReference type="CDD" id="cd05474">
    <property type="entry name" value="SAP_like"/>
    <property type="match status" value="1"/>
</dbReference>
<evidence type="ECO:0000259" key="8">
    <source>
        <dbReference type="PROSITE" id="PS51767"/>
    </source>
</evidence>
<dbReference type="KEGG" id="tbl:TBLA_0D04580"/>